<organism evidence="2 3">
    <name type="scientific">Streptomyces lividans 1326</name>
    <dbReference type="NCBI Taxonomy" id="1200984"/>
    <lineage>
        <taxon>Bacteria</taxon>
        <taxon>Bacillati</taxon>
        <taxon>Actinomycetota</taxon>
        <taxon>Actinomycetes</taxon>
        <taxon>Kitasatosporales</taxon>
        <taxon>Streptomycetaceae</taxon>
        <taxon>Streptomyces</taxon>
    </lineage>
</organism>
<dbReference type="RefSeq" id="WP_016325374.1">
    <property type="nucleotide sequence ID" value="NZ_CM001889.1"/>
</dbReference>
<evidence type="ECO:0000256" key="1">
    <source>
        <dbReference type="SAM" id="MobiDB-lite"/>
    </source>
</evidence>
<feature type="compositionally biased region" description="Basic residues" evidence="1">
    <location>
        <begin position="146"/>
        <end position="155"/>
    </location>
</feature>
<gene>
    <name evidence="2" type="ORF">SLI_0960</name>
</gene>
<accession>A0A7U9DMF8</accession>
<evidence type="ECO:0000313" key="3">
    <source>
        <dbReference type="Proteomes" id="UP000014062"/>
    </source>
</evidence>
<name>A0A7U9DMF8_STRLI</name>
<feature type="region of interest" description="Disordered" evidence="1">
    <location>
        <begin position="138"/>
        <end position="185"/>
    </location>
</feature>
<proteinExistence type="predicted"/>
<evidence type="ECO:0000313" key="2">
    <source>
        <dbReference type="EMBL" id="EOY45677.1"/>
    </source>
</evidence>
<protein>
    <submittedName>
        <fullName evidence="2">Uncharacterized protein</fullName>
    </submittedName>
</protein>
<dbReference type="Proteomes" id="UP000014062">
    <property type="component" value="Chromosome"/>
</dbReference>
<reference evidence="3" key="1">
    <citation type="journal article" date="2013" name="Genome Biol. Evol.">
        <title>The genome sequence of Streptomyces lividans 66 reveals a novel tRNA-dependent peptide biosynthetic system within a metal-related genomic island.</title>
        <authorList>
            <person name="Cruz-Morales P."/>
            <person name="Vijgenboom E."/>
            <person name="Iruegas-Bocardo F."/>
            <person name="Girard G."/>
            <person name="Yanez-Guerra L.A."/>
            <person name="Ramos-Aboites H.E."/>
            <person name="Pernodet J.L."/>
            <person name="Anne J."/>
            <person name="van Wezel G.P."/>
            <person name="Barona-Gomez F."/>
        </authorList>
    </citation>
    <scope>NUCLEOTIDE SEQUENCE [LARGE SCALE GENOMIC DNA]</scope>
    <source>
        <strain evidence="3">1326</strain>
    </source>
</reference>
<sequence length="185" mass="20605">MPLQAPEFFAELRLPFHDHAVVGNTYLAAPTAGTHLRLRIDFTRTIYADTYGGLRLAVVPPERGAIDAVTLSFLDHDTFHRRDVTSNRALNDSMHGTFNKYHRPGQPPWEGAEFTGLRDAIEQYTTVWFPGAWAASAPDRAPTAARTRRPPRRPRAAAPALAEPRPFPSSPPFLRRSPARAHPPP</sequence>
<dbReference type="EMBL" id="CM001889">
    <property type="protein sequence ID" value="EOY45677.1"/>
    <property type="molecule type" value="Genomic_DNA"/>
</dbReference>
<dbReference type="AlphaFoldDB" id="A0A7U9DMF8"/>